<comment type="cofactor">
    <cofactor evidence="6">
        <name>Zn(2+)</name>
        <dbReference type="ChEBI" id="CHEBI:29105"/>
    </cofactor>
    <text evidence="6">Binds 1 zinc ion per subunit.</text>
</comment>
<evidence type="ECO:0000256" key="3">
    <source>
        <dbReference type="ARBA" id="ARBA00022801"/>
    </source>
</evidence>
<evidence type="ECO:0000256" key="1">
    <source>
        <dbReference type="ARBA" id="ARBA00022670"/>
    </source>
</evidence>
<dbReference type="PANTHER" id="PTHR22726:SF1">
    <property type="entry name" value="METALLOENDOPEPTIDASE OMA1, MITOCHONDRIAL"/>
    <property type="match status" value="1"/>
</dbReference>
<evidence type="ECO:0000313" key="9">
    <source>
        <dbReference type="EMBL" id="KIJ40327.1"/>
    </source>
</evidence>
<feature type="domain" description="Peptidase M48" evidence="8">
    <location>
        <begin position="106"/>
        <end position="264"/>
    </location>
</feature>
<accession>A0A0C9VFX3</accession>
<keyword evidence="10" id="KW-1185">Reference proteome</keyword>
<dbReference type="AlphaFoldDB" id="A0A0C9VFX3"/>
<dbReference type="HOGENOM" id="CLU_029002_1_2_1"/>
<comment type="similarity">
    <text evidence="6">Belongs to the peptidase M48 family.</text>
</comment>
<evidence type="ECO:0000256" key="6">
    <source>
        <dbReference type="RuleBase" id="RU003983"/>
    </source>
</evidence>
<evidence type="ECO:0000256" key="7">
    <source>
        <dbReference type="SAM" id="Phobius"/>
    </source>
</evidence>
<reference evidence="9 10" key="1">
    <citation type="submission" date="2014-06" db="EMBL/GenBank/DDBJ databases">
        <title>Evolutionary Origins and Diversification of the Mycorrhizal Mutualists.</title>
        <authorList>
            <consortium name="DOE Joint Genome Institute"/>
            <consortium name="Mycorrhizal Genomics Consortium"/>
            <person name="Kohler A."/>
            <person name="Kuo A."/>
            <person name="Nagy L.G."/>
            <person name="Floudas D."/>
            <person name="Copeland A."/>
            <person name="Barry K.W."/>
            <person name="Cichocki N."/>
            <person name="Veneault-Fourrey C."/>
            <person name="LaButti K."/>
            <person name="Lindquist E.A."/>
            <person name="Lipzen A."/>
            <person name="Lundell T."/>
            <person name="Morin E."/>
            <person name="Murat C."/>
            <person name="Riley R."/>
            <person name="Ohm R."/>
            <person name="Sun H."/>
            <person name="Tunlid A."/>
            <person name="Henrissat B."/>
            <person name="Grigoriev I.V."/>
            <person name="Hibbett D.S."/>
            <person name="Martin F."/>
        </authorList>
    </citation>
    <scope>NUCLEOTIDE SEQUENCE [LARGE SCALE GENOMIC DNA]</scope>
    <source>
        <strain evidence="9 10">SS14</strain>
    </source>
</reference>
<proteinExistence type="inferred from homology"/>
<evidence type="ECO:0000259" key="8">
    <source>
        <dbReference type="Pfam" id="PF01435"/>
    </source>
</evidence>
<dbReference type="OrthoDB" id="7464992at2759"/>
<protein>
    <recommendedName>
        <fullName evidence="8">Peptidase M48 domain-containing protein</fullName>
    </recommendedName>
</protein>
<dbReference type="EMBL" id="KN837145">
    <property type="protein sequence ID" value="KIJ40327.1"/>
    <property type="molecule type" value="Genomic_DNA"/>
</dbReference>
<dbReference type="Gene3D" id="3.30.2010.10">
    <property type="entry name" value="Metalloproteases ('zincins'), catalytic domain"/>
    <property type="match status" value="1"/>
</dbReference>
<keyword evidence="7" id="KW-0812">Transmembrane</keyword>
<keyword evidence="3 6" id="KW-0378">Hydrolase</keyword>
<dbReference type="Pfam" id="PF01435">
    <property type="entry name" value="Peptidase_M48"/>
    <property type="match status" value="1"/>
</dbReference>
<keyword evidence="2" id="KW-0479">Metal-binding</keyword>
<keyword evidence="7" id="KW-0472">Membrane</keyword>
<evidence type="ECO:0000256" key="5">
    <source>
        <dbReference type="ARBA" id="ARBA00023049"/>
    </source>
</evidence>
<keyword evidence="7" id="KW-1133">Transmembrane helix</keyword>
<dbReference type="Proteomes" id="UP000054279">
    <property type="component" value="Unassembled WGS sequence"/>
</dbReference>
<dbReference type="CDD" id="cd07331">
    <property type="entry name" value="M48C_Oma1_like"/>
    <property type="match status" value="1"/>
</dbReference>
<dbReference type="GO" id="GO:0004222">
    <property type="term" value="F:metalloendopeptidase activity"/>
    <property type="evidence" value="ECO:0007669"/>
    <property type="project" value="InterPro"/>
</dbReference>
<evidence type="ECO:0000256" key="2">
    <source>
        <dbReference type="ARBA" id="ARBA00022723"/>
    </source>
</evidence>
<dbReference type="GO" id="GO:0016020">
    <property type="term" value="C:membrane"/>
    <property type="evidence" value="ECO:0007669"/>
    <property type="project" value="TreeGrafter"/>
</dbReference>
<dbReference type="InterPro" id="IPR001915">
    <property type="entry name" value="Peptidase_M48"/>
</dbReference>
<feature type="transmembrane region" description="Helical" evidence="7">
    <location>
        <begin position="168"/>
        <end position="192"/>
    </location>
</feature>
<evidence type="ECO:0000313" key="10">
    <source>
        <dbReference type="Proteomes" id="UP000054279"/>
    </source>
</evidence>
<dbReference type="PANTHER" id="PTHR22726">
    <property type="entry name" value="METALLOENDOPEPTIDASE OMA1"/>
    <property type="match status" value="1"/>
</dbReference>
<gene>
    <name evidence="9" type="ORF">M422DRAFT_68597</name>
</gene>
<dbReference type="GO" id="GO:0046872">
    <property type="term" value="F:metal ion binding"/>
    <property type="evidence" value="ECO:0007669"/>
    <property type="project" value="UniProtKB-KW"/>
</dbReference>
<sequence>MSKRSSLNGSLDAAPVTKRIRFICVPSDVEKELAKKAYNEILEQYQGQILPPHHPLTLYIRAIFFRLLQASNLGRLKDDNEMERGDYSYGAPAEEIQDPTYGGRAPKEWKLLVVNSNEMNAMAAFDTIIVYTGILPIASDEDTLAGVLAHEIGHVVARHHAETLSRNLLGFSVIVLASILTNAWLLVFYNWFGNLAGLPNSRRQESEADHIGLLIASRACFNPTGLANFQYRMAELEARQGRLPSAGFLDTHPPSAQRAKELEALIPKGLEIAAENGCGDLTSYRTGFDDALSSIFGRRRWGRVPLTVTYPNDRQGSIIIEVEDNGGRHV</sequence>
<evidence type="ECO:0000256" key="4">
    <source>
        <dbReference type="ARBA" id="ARBA00022833"/>
    </source>
</evidence>
<keyword evidence="1 6" id="KW-0645">Protease</keyword>
<organism evidence="9 10">
    <name type="scientific">Sphaerobolus stellatus (strain SS14)</name>
    <dbReference type="NCBI Taxonomy" id="990650"/>
    <lineage>
        <taxon>Eukaryota</taxon>
        <taxon>Fungi</taxon>
        <taxon>Dikarya</taxon>
        <taxon>Basidiomycota</taxon>
        <taxon>Agaricomycotina</taxon>
        <taxon>Agaricomycetes</taxon>
        <taxon>Phallomycetidae</taxon>
        <taxon>Geastrales</taxon>
        <taxon>Sphaerobolaceae</taxon>
        <taxon>Sphaerobolus</taxon>
    </lineage>
</organism>
<keyword evidence="5 6" id="KW-0482">Metalloprotease</keyword>
<dbReference type="GO" id="GO:0051603">
    <property type="term" value="P:proteolysis involved in protein catabolic process"/>
    <property type="evidence" value="ECO:0007669"/>
    <property type="project" value="TreeGrafter"/>
</dbReference>
<keyword evidence="4 6" id="KW-0862">Zinc</keyword>
<dbReference type="InterPro" id="IPR051156">
    <property type="entry name" value="Mito/Outer_Membr_Metalloprot"/>
</dbReference>
<name>A0A0C9VFX3_SPHS4</name>